<dbReference type="KEGG" id="splu:LK06_019390"/>
<keyword evidence="2" id="KW-1185">Reference proteome</keyword>
<protein>
    <submittedName>
        <fullName evidence="1">Uncharacterized protein</fullName>
    </submittedName>
</protein>
<accession>A0A221P191</accession>
<name>A0A221P191_9ACTN</name>
<dbReference type="Proteomes" id="UP000031501">
    <property type="component" value="Chromosome"/>
</dbReference>
<organism evidence="1 2">
    <name type="scientific">Streptomyces pluripotens</name>
    <dbReference type="NCBI Taxonomy" id="1355015"/>
    <lineage>
        <taxon>Bacteria</taxon>
        <taxon>Bacillati</taxon>
        <taxon>Actinomycetota</taxon>
        <taxon>Actinomycetes</taxon>
        <taxon>Kitasatosporales</taxon>
        <taxon>Streptomycetaceae</taxon>
        <taxon>Streptomyces</taxon>
    </lineage>
</organism>
<dbReference type="AlphaFoldDB" id="A0A221P191"/>
<gene>
    <name evidence="1" type="ORF">LK07_20555</name>
</gene>
<proteinExistence type="predicted"/>
<dbReference type="EMBL" id="CP022433">
    <property type="protein sequence ID" value="ASN26001.1"/>
    <property type="molecule type" value="Genomic_DNA"/>
</dbReference>
<sequence>MSKLRQARAEQRRRYLAIMKSWRQLRRSDPEQRAQRRATRRRLLEELRALDRESADESGTWR</sequence>
<dbReference type="STRING" id="1355015.LK06_019390"/>
<reference evidence="1 2" key="1">
    <citation type="submission" date="2017-07" db="EMBL/GenBank/DDBJ databases">
        <title>Genome sequence of Streptomyces pluripotens MUSC 137T.</title>
        <authorList>
            <person name="Ser H.-L."/>
            <person name="Lee L.-H."/>
        </authorList>
    </citation>
    <scope>NUCLEOTIDE SEQUENCE [LARGE SCALE GENOMIC DNA]</scope>
    <source>
        <strain evidence="1 2">MUSC 137</strain>
    </source>
</reference>
<evidence type="ECO:0000313" key="1">
    <source>
        <dbReference type="EMBL" id="ASN26001.1"/>
    </source>
</evidence>
<dbReference type="RefSeq" id="WP_043435981.1">
    <property type="nucleotide sequence ID" value="NZ_CP021080.1"/>
</dbReference>
<evidence type="ECO:0000313" key="2">
    <source>
        <dbReference type="Proteomes" id="UP000031501"/>
    </source>
</evidence>